<proteinExistence type="predicted"/>
<evidence type="ECO:0000313" key="2">
    <source>
        <dbReference type="EMBL" id="MDH6284683.1"/>
    </source>
</evidence>
<comment type="caution">
    <text evidence="2">The sequence shown here is derived from an EMBL/GenBank/DDBJ whole genome shotgun (WGS) entry which is preliminary data.</text>
</comment>
<evidence type="ECO:0000256" key="1">
    <source>
        <dbReference type="SAM" id="MobiDB-lite"/>
    </source>
</evidence>
<evidence type="ECO:0000313" key="3">
    <source>
        <dbReference type="Proteomes" id="UP001160334"/>
    </source>
</evidence>
<sequence length="124" mass="13031">MVTLLPAAVLLALFAQVERTYTLKRAAHARQVAIAKGRRTGRPSVVTESQIAPTVQRDADATIAEITAKTRVTAGGNPGRDLQGPTTTFGQERADKGFVGLGEPLPDRSAGTHDGRTDGTGRPV</sequence>
<protein>
    <submittedName>
        <fullName evidence="2">Uncharacterized protein</fullName>
    </submittedName>
</protein>
<keyword evidence="3" id="KW-1185">Reference proteome</keyword>
<organism evidence="2 3">
    <name type="scientific">Prescottella agglutinans</name>
    <dbReference type="NCBI Taxonomy" id="1644129"/>
    <lineage>
        <taxon>Bacteria</taxon>
        <taxon>Bacillati</taxon>
        <taxon>Actinomycetota</taxon>
        <taxon>Actinomycetes</taxon>
        <taxon>Mycobacteriales</taxon>
        <taxon>Nocardiaceae</taxon>
        <taxon>Prescottella</taxon>
    </lineage>
</organism>
<feature type="region of interest" description="Disordered" evidence="1">
    <location>
        <begin position="70"/>
        <end position="124"/>
    </location>
</feature>
<feature type="compositionally biased region" description="Basic and acidic residues" evidence="1">
    <location>
        <begin position="110"/>
        <end position="124"/>
    </location>
</feature>
<dbReference type="EMBL" id="JARXVC010000025">
    <property type="protein sequence ID" value="MDH6284683.1"/>
    <property type="molecule type" value="Genomic_DNA"/>
</dbReference>
<accession>A0ABT6MK32</accession>
<dbReference type="Proteomes" id="UP001160334">
    <property type="component" value="Unassembled WGS sequence"/>
</dbReference>
<reference evidence="2 3" key="1">
    <citation type="submission" date="2023-04" db="EMBL/GenBank/DDBJ databases">
        <title>Forest soil microbial communities from Buena Vista Peninsula, Colon Province, Panama.</title>
        <authorList>
            <person name="Bouskill N."/>
        </authorList>
    </citation>
    <scope>NUCLEOTIDE SEQUENCE [LARGE SCALE GENOMIC DNA]</scope>
    <source>
        <strain evidence="2 3">CFH S0262</strain>
    </source>
</reference>
<gene>
    <name evidence="2" type="ORF">M2280_005944</name>
</gene>
<name>A0ABT6MK32_9NOCA</name>